<reference evidence="2 3" key="1">
    <citation type="submission" date="2019-11" db="EMBL/GenBank/DDBJ databases">
        <title>Paenibacillus monticola sp. nov., a novel PGPR strain isolated from mountain sample in China.</title>
        <authorList>
            <person name="Zhao Q."/>
            <person name="Li H.-P."/>
            <person name="Zhang J.-L."/>
        </authorList>
    </citation>
    <scope>NUCLEOTIDE SEQUENCE [LARGE SCALE GENOMIC DNA]</scope>
    <source>
        <strain evidence="2 3">LC-T2</strain>
    </source>
</reference>
<dbReference type="InterPro" id="IPR029492">
    <property type="entry name" value="DUF4435"/>
</dbReference>
<dbReference type="EMBL" id="WJXB01000010">
    <property type="protein sequence ID" value="MRN55588.1"/>
    <property type="molecule type" value="Genomic_DNA"/>
</dbReference>
<dbReference type="AlphaFoldDB" id="A0A7X2H8U3"/>
<dbReference type="Proteomes" id="UP000463051">
    <property type="component" value="Unassembled WGS sequence"/>
</dbReference>
<organism evidence="2 3">
    <name type="scientific">Paenibacillus monticola</name>
    <dbReference type="NCBI Taxonomy" id="2666075"/>
    <lineage>
        <taxon>Bacteria</taxon>
        <taxon>Bacillati</taxon>
        <taxon>Bacillota</taxon>
        <taxon>Bacilli</taxon>
        <taxon>Bacillales</taxon>
        <taxon>Paenibacillaceae</taxon>
        <taxon>Paenibacillus</taxon>
    </lineage>
</organism>
<gene>
    <name evidence="2" type="ORF">GJB61_21630</name>
</gene>
<name>A0A7X2H8U3_9BACL</name>
<comment type="caution">
    <text evidence="2">The sequence shown here is derived from an EMBL/GenBank/DDBJ whole genome shotgun (WGS) entry which is preliminary data.</text>
</comment>
<dbReference type="Pfam" id="PF14491">
    <property type="entry name" value="DUF4435"/>
    <property type="match status" value="1"/>
</dbReference>
<evidence type="ECO:0000259" key="1">
    <source>
        <dbReference type="Pfam" id="PF14491"/>
    </source>
</evidence>
<proteinExistence type="predicted"/>
<sequence length="310" mass="35941">MNEYITADRIANSIMQDSSFSGHHLIVEGIKDYKLYRKFMSENIRIKEAWGCEKVKETLSILEARGFDKKVGIIDSDFSKLLDIKFDIKDLFTTDFHDIEVMMIKSTALNTIVDLYCRREKVEKFNQGIEVSQILFDLGRHIGLLKLANKMYGLGLVFKPKELDGNQLKYRQFISESDLSFLGYEAMIQTVINYSRGRSPQLASSDDIKLYYHELSKNNFAEEQLVNGHDLTNIIFILFKKTLKSSNRMLADFNSIEDSLILSYEAYDFVNTKLFKDLLQWSIENHITLFKETVLSVYYGTSKELDKIAN</sequence>
<evidence type="ECO:0000313" key="2">
    <source>
        <dbReference type="EMBL" id="MRN55588.1"/>
    </source>
</evidence>
<protein>
    <submittedName>
        <fullName evidence="2">DUF4435 domain-containing protein</fullName>
    </submittedName>
</protein>
<feature type="domain" description="DUF4435" evidence="1">
    <location>
        <begin position="27"/>
        <end position="248"/>
    </location>
</feature>
<evidence type="ECO:0000313" key="3">
    <source>
        <dbReference type="Proteomes" id="UP000463051"/>
    </source>
</evidence>
<keyword evidence="3" id="KW-1185">Reference proteome</keyword>
<dbReference type="RefSeq" id="WP_154121105.1">
    <property type="nucleotide sequence ID" value="NZ_WJXB01000010.1"/>
</dbReference>
<accession>A0A7X2H8U3</accession>